<dbReference type="Proteomes" id="UP000479526">
    <property type="component" value="Unassembled WGS sequence"/>
</dbReference>
<sequence length="101" mass="11081">MKVDSGLGRKTFELTLMNGDPYKITVTGEEEGLLEVSELTLDTAGMGNTLHLLEGIATEGKKWIDNERVREMKKVTQLAEASGTVFDQSPPEQDQEEAPEG</sequence>
<dbReference type="EMBL" id="WXEW01000002">
    <property type="protein sequence ID" value="NAS21884.1"/>
    <property type="molecule type" value="Genomic_DNA"/>
</dbReference>
<organism evidence="2 3">
    <name type="scientific">Herbidospora solisilvae</name>
    <dbReference type="NCBI Taxonomy" id="2696284"/>
    <lineage>
        <taxon>Bacteria</taxon>
        <taxon>Bacillati</taxon>
        <taxon>Actinomycetota</taxon>
        <taxon>Actinomycetes</taxon>
        <taxon>Streptosporangiales</taxon>
        <taxon>Streptosporangiaceae</taxon>
        <taxon>Herbidospora</taxon>
    </lineage>
</organism>
<protein>
    <submittedName>
        <fullName evidence="2">Uncharacterized protein</fullName>
    </submittedName>
</protein>
<proteinExistence type="predicted"/>
<accession>A0A7C9JAX4</accession>
<dbReference type="RefSeq" id="WP_161479269.1">
    <property type="nucleotide sequence ID" value="NZ_WXEW01000002.1"/>
</dbReference>
<keyword evidence="3" id="KW-1185">Reference proteome</keyword>
<evidence type="ECO:0000256" key="1">
    <source>
        <dbReference type="SAM" id="MobiDB-lite"/>
    </source>
</evidence>
<feature type="region of interest" description="Disordered" evidence="1">
    <location>
        <begin position="80"/>
        <end position="101"/>
    </location>
</feature>
<comment type="caution">
    <text evidence="2">The sequence shown here is derived from an EMBL/GenBank/DDBJ whole genome shotgun (WGS) entry which is preliminary data.</text>
</comment>
<reference evidence="2 3" key="1">
    <citation type="submission" date="2020-01" db="EMBL/GenBank/DDBJ databases">
        <title>Herbidospora sp. NEAU-GS84 nov., a novel actinomycete isolated from soil.</title>
        <authorList>
            <person name="Han L."/>
        </authorList>
    </citation>
    <scope>NUCLEOTIDE SEQUENCE [LARGE SCALE GENOMIC DNA]</scope>
    <source>
        <strain evidence="2 3">NEAU-GS84</strain>
    </source>
</reference>
<gene>
    <name evidence="2" type="ORF">GT755_09325</name>
</gene>
<name>A0A7C9JAX4_9ACTN</name>
<evidence type="ECO:0000313" key="2">
    <source>
        <dbReference type="EMBL" id="NAS21884.1"/>
    </source>
</evidence>
<evidence type="ECO:0000313" key="3">
    <source>
        <dbReference type="Proteomes" id="UP000479526"/>
    </source>
</evidence>
<dbReference type="AlphaFoldDB" id="A0A7C9JAX4"/>